<name>A0A6A6AVU0_9PEZI</name>
<accession>A0A6A6AVU0</accession>
<evidence type="ECO:0000256" key="1">
    <source>
        <dbReference type="ARBA" id="ARBA00022801"/>
    </source>
</evidence>
<dbReference type="GeneID" id="54300178"/>
<organism evidence="2 3">
    <name type="scientific">Aplosporella prunicola CBS 121167</name>
    <dbReference type="NCBI Taxonomy" id="1176127"/>
    <lineage>
        <taxon>Eukaryota</taxon>
        <taxon>Fungi</taxon>
        <taxon>Dikarya</taxon>
        <taxon>Ascomycota</taxon>
        <taxon>Pezizomycotina</taxon>
        <taxon>Dothideomycetes</taxon>
        <taxon>Dothideomycetes incertae sedis</taxon>
        <taxon>Botryosphaeriales</taxon>
        <taxon>Aplosporellaceae</taxon>
        <taxon>Aplosporella</taxon>
    </lineage>
</organism>
<reference evidence="2" key="1">
    <citation type="journal article" date="2020" name="Stud. Mycol.">
        <title>101 Dothideomycetes genomes: a test case for predicting lifestyles and emergence of pathogens.</title>
        <authorList>
            <person name="Haridas S."/>
            <person name="Albert R."/>
            <person name="Binder M."/>
            <person name="Bloem J."/>
            <person name="Labutti K."/>
            <person name="Salamov A."/>
            <person name="Andreopoulos B."/>
            <person name="Baker S."/>
            <person name="Barry K."/>
            <person name="Bills G."/>
            <person name="Bluhm B."/>
            <person name="Cannon C."/>
            <person name="Castanera R."/>
            <person name="Culley D."/>
            <person name="Daum C."/>
            <person name="Ezra D."/>
            <person name="Gonzalez J."/>
            <person name="Henrissat B."/>
            <person name="Kuo A."/>
            <person name="Liang C."/>
            <person name="Lipzen A."/>
            <person name="Lutzoni F."/>
            <person name="Magnuson J."/>
            <person name="Mondo S."/>
            <person name="Nolan M."/>
            <person name="Ohm R."/>
            <person name="Pangilinan J."/>
            <person name="Park H.-J."/>
            <person name="Ramirez L."/>
            <person name="Alfaro M."/>
            <person name="Sun H."/>
            <person name="Tritt A."/>
            <person name="Yoshinaga Y."/>
            <person name="Zwiers L.-H."/>
            <person name="Turgeon B."/>
            <person name="Goodwin S."/>
            <person name="Spatafora J."/>
            <person name="Crous P."/>
            <person name="Grigoriev I."/>
        </authorList>
    </citation>
    <scope>NUCLEOTIDE SEQUENCE</scope>
    <source>
        <strain evidence="2">CBS 121167</strain>
    </source>
</reference>
<dbReference type="Pfam" id="PF06500">
    <property type="entry name" value="FrsA-like"/>
    <property type="match status" value="1"/>
</dbReference>
<gene>
    <name evidence="2" type="ORF">K452DRAFT_303087</name>
</gene>
<dbReference type="Gene3D" id="3.40.50.1820">
    <property type="entry name" value="alpha/beta hydrolase"/>
    <property type="match status" value="1"/>
</dbReference>
<evidence type="ECO:0000313" key="3">
    <source>
        <dbReference type="Proteomes" id="UP000799438"/>
    </source>
</evidence>
<dbReference type="PANTHER" id="PTHR22946:SF13">
    <property type="entry name" value="ALPHA_BETA HYDROLASE PSOB"/>
    <property type="match status" value="1"/>
</dbReference>
<dbReference type="PANTHER" id="PTHR22946">
    <property type="entry name" value="DIENELACTONE HYDROLASE DOMAIN-CONTAINING PROTEIN-RELATED"/>
    <property type="match status" value="1"/>
</dbReference>
<keyword evidence="3" id="KW-1185">Reference proteome</keyword>
<dbReference type="RefSeq" id="XP_033391787.1">
    <property type="nucleotide sequence ID" value="XM_033542681.1"/>
</dbReference>
<sequence>MFRLFKSDFFNFETLRLLSFTPYEGGEIAEILEAIGEIKDNDVESWYSAWMKAGTKAEAVAEQAELAGNRNAARRAYFSASNYQRAAQFMLNGRNPNKDSRILSASETAISNFRRATLLMDAKVQCLEIPYEKGVNLPAYLYLPHPSKQLPGKMPFILNTVGGDATQEEIFNIFPRDALELGYAVLTFEGPGQGIVLRRDQLPMRPDWEFVISAVLDFAFEFAKDHPELQLDMDRLAISGSSVGGYLSLRGALDPRVKACIAVDPFYCMWDLVKGRMPDFFINTFEAGGFASDEAWDYLVDFLSWVNVQTRWEFNHLRWMLGVQSAADVFRKMQEFTFSREDGVDVLHSVHCPVMVTGAGYSMYAKPEISTTRIYNCLSHLDENQRLQWIATEPGDGGLQSKVGAFGALTRRSFEWLDKLLEIDRKIPLNF</sequence>
<dbReference type="OrthoDB" id="249703at2759"/>
<proteinExistence type="predicted"/>
<dbReference type="EMBL" id="ML995536">
    <property type="protein sequence ID" value="KAF2136069.1"/>
    <property type="molecule type" value="Genomic_DNA"/>
</dbReference>
<dbReference type="AlphaFoldDB" id="A0A6A6AVU0"/>
<dbReference type="SUPFAM" id="SSF53474">
    <property type="entry name" value="alpha/beta-Hydrolases"/>
    <property type="match status" value="1"/>
</dbReference>
<dbReference type="InterPro" id="IPR010520">
    <property type="entry name" value="FrsA-like"/>
</dbReference>
<keyword evidence="1" id="KW-0378">Hydrolase</keyword>
<dbReference type="Gene3D" id="1.20.1440.110">
    <property type="entry name" value="acylaminoacyl peptidase"/>
    <property type="match status" value="1"/>
</dbReference>
<protein>
    <recommendedName>
        <fullName evidence="4">AB hydrolase-1 domain-containing protein</fullName>
    </recommendedName>
</protein>
<evidence type="ECO:0000313" key="2">
    <source>
        <dbReference type="EMBL" id="KAF2136069.1"/>
    </source>
</evidence>
<dbReference type="Proteomes" id="UP000799438">
    <property type="component" value="Unassembled WGS sequence"/>
</dbReference>
<dbReference type="InterPro" id="IPR029058">
    <property type="entry name" value="AB_hydrolase_fold"/>
</dbReference>
<evidence type="ECO:0008006" key="4">
    <source>
        <dbReference type="Google" id="ProtNLM"/>
    </source>
</evidence>
<dbReference type="GO" id="GO:0016787">
    <property type="term" value="F:hydrolase activity"/>
    <property type="evidence" value="ECO:0007669"/>
    <property type="project" value="UniProtKB-KW"/>
</dbReference>
<dbReference type="InterPro" id="IPR050261">
    <property type="entry name" value="FrsA_esterase"/>
</dbReference>